<dbReference type="Gene3D" id="3.40.50.300">
    <property type="entry name" value="P-loop containing nucleotide triphosphate hydrolases"/>
    <property type="match status" value="1"/>
</dbReference>
<sequence>MCYSRLQLPYLVFRRRFCGTATTCSVSPNGKRNSEKENVIVISGPTGAGKSRIALELAKGLNGKIISADSFEVYRGLDVGSARPSATDRKVKTSATYCVICTFVYVHSSYCLSTSGAEGVLSEARWLLDLGLLPNTSSDTRAIGDRQAMEYLLNVVDKWV</sequence>
<evidence type="ECO:0000313" key="6">
    <source>
        <dbReference type="EMBL" id="KAG2242425.1"/>
    </source>
</evidence>
<evidence type="ECO:0000256" key="1">
    <source>
        <dbReference type="ARBA" id="ARBA00005842"/>
    </source>
</evidence>
<dbReference type="InterPro" id="IPR039657">
    <property type="entry name" value="Dimethylallyltransferase"/>
</dbReference>
<accession>A0A8X7NZR0</accession>
<evidence type="ECO:0000256" key="2">
    <source>
        <dbReference type="ARBA" id="ARBA00022679"/>
    </source>
</evidence>
<comment type="caution">
    <text evidence="6">The sequence shown here is derived from an EMBL/GenBank/DDBJ whole genome shotgun (WGS) entry which is preliminary data.</text>
</comment>
<evidence type="ECO:0000256" key="5">
    <source>
        <dbReference type="ARBA" id="ARBA00022840"/>
    </source>
</evidence>
<evidence type="ECO:0000256" key="3">
    <source>
        <dbReference type="ARBA" id="ARBA00022712"/>
    </source>
</evidence>
<keyword evidence="2" id="KW-0808">Transferase</keyword>
<dbReference type="AlphaFoldDB" id="A0A8X7NZR0"/>
<protein>
    <submittedName>
        <fullName evidence="6">Uncharacterized protein</fullName>
    </submittedName>
</protein>
<proteinExistence type="inferred from homology"/>
<name>A0A8X7NZR0_BRACI</name>
<organism evidence="6 7">
    <name type="scientific">Brassica carinata</name>
    <name type="common">Ethiopian mustard</name>
    <name type="synonym">Abyssinian cabbage</name>
    <dbReference type="NCBI Taxonomy" id="52824"/>
    <lineage>
        <taxon>Eukaryota</taxon>
        <taxon>Viridiplantae</taxon>
        <taxon>Streptophyta</taxon>
        <taxon>Embryophyta</taxon>
        <taxon>Tracheophyta</taxon>
        <taxon>Spermatophyta</taxon>
        <taxon>Magnoliopsida</taxon>
        <taxon>eudicotyledons</taxon>
        <taxon>Gunneridae</taxon>
        <taxon>Pentapetalae</taxon>
        <taxon>rosids</taxon>
        <taxon>malvids</taxon>
        <taxon>Brassicales</taxon>
        <taxon>Brassicaceae</taxon>
        <taxon>Brassiceae</taxon>
        <taxon>Brassica</taxon>
    </lineage>
</organism>
<evidence type="ECO:0000313" key="7">
    <source>
        <dbReference type="Proteomes" id="UP000886595"/>
    </source>
</evidence>
<dbReference type="GO" id="GO:0052381">
    <property type="term" value="F:tRNA dimethylallyltransferase activity"/>
    <property type="evidence" value="ECO:0007669"/>
    <property type="project" value="TreeGrafter"/>
</dbReference>
<dbReference type="PANTHER" id="PTHR11088">
    <property type="entry name" value="TRNA DIMETHYLALLYLTRANSFERASE"/>
    <property type="match status" value="1"/>
</dbReference>
<dbReference type="PANTHER" id="PTHR11088:SF60">
    <property type="entry name" value="TRNA DIMETHYLALLYLTRANSFERASE"/>
    <property type="match status" value="1"/>
</dbReference>
<keyword evidence="4" id="KW-0547">Nucleotide-binding</keyword>
<dbReference type="Pfam" id="PF01745">
    <property type="entry name" value="IPT"/>
    <property type="match status" value="1"/>
</dbReference>
<comment type="similarity">
    <text evidence="1">Belongs to the IPP transferase family.</text>
</comment>
<dbReference type="InterPro" id="IPR027417">
    <property type="entry name" value="P-loop_NTPase"/>
</dbReference>
<dbReference type="SUPFAM" id="SSF52540">
    <property type="entry name" value="P-loop containing nucleoside triphosphate hydrolases"/>
    <property type="match status" value="1"/>
</dbReference>
<dbReference type="EMBL" id="JAAMPC010000488">
    <property type="protein sequence ID" value="KAG2242425.1"/>
    <property type="molecule type" value="Genomic_DNA"/>
</dbReference>
<dbReference type="Proteomes" id="UP000886595">
    <property type="component" value="Unassembled WGS sequence"/>
</dbReference>
<keyword evidence="3" id="KW-0203">Cytokinin biosynthesis</keyword>
<dbReference type="GO" id="GO:0006400">
    <property type="term" value="P:tRNA modification"/>
    <property type="evidence" value="ECO:0007669"/>
    <property type="project" value="TreeGrafter"/>
</dbReference>
<keyword evidence="7" id="KW-1185">Reference proteome</keyword>
<reference evidence="6 7" key="1">
    <citation type="submission" date="2020-02" db="EMBL/GenBank/DDBJ databases">
        <authorList>
            <person name="Ma Q."/>
            <person name="Huang Y."/>
            <person name="Song X."/>
            <person name="Pei D."/>
        </authorList>
    </citation>
    <scope>NUCLEOTIDE SEQUENCE [LARGE SCALE GENOMIC DNA]</scope>
    <source>
        <strain evidence="6">Sxm20200214</strain>
        <tissue evidence="6">Leaf</tissue>
    </source>
</reference>
<keyword evidence="5" id="KW-0067">ATP-binding</keyword>
<dbReference type="GO" id="GO:0005524">
    <property type="term" value="F:ATP binding"/>
    <property type="evidence" value="ECO:0007669"/>
    <property type="project" value="UniProtKB-KW"/>
</dbReference>
<evidence type="ECO:0000256" key="4">
    <source>
        <dbReference type="ARBA" id="ARBA00022741"/>
    </source>
</evidence>
<dbReference type="OrthoDB" id="775260at2759"/>
<gene>
    <name evidence="6" type="ORF">Bca52824_095732</name>
</gene>
<dbReference type="GO" id="GO:0009691">
    <property type="term" value="P:cytokinin biosynthetic process"/>
    <property type="evidence" value="ECO:0007669"/>
    <property type="project" value="UniProtKB-KW"/>
</dbReference>